<comment type="caution">
    <text evidence="1">The sequence shown here is derived from an EMBL/GenBank/DDBJ whole genome shotgun (WGS) entry which is preliminary data.</text>
</comment>
<evidence type="ECO:0000313" key="1">
    <source>
        <dbReference type="EMBL" id="MCW0398734.1"/>
    </source>
</evidence>
<sequence length="58" mass="6644">MRSDTTQMDLGIRLKPTAEDWRQAAATALINPYETPDRCRQRADYCLAQAKKIEESES</sequence>
<dbReference type="Proteomes" id="UP001320843">
    <property type="component" value="Unassembled WGS sequence"/>
</dbReference>
<dbReference type="RefSeq" id="WP_267082284.1">
    <property type="nucleotide sequence ID" value="NZ_CP099530.1"/>
</dbReference>
<keyword evidence="2" id="KW-1185">Reference proteome</keyword>
<proteinExistence type="predicted"/>
<protein>
    <recommendedName>
        <fullName evidence="3">HEPN domain-containing protein</fullName>
    </recommendedName>
</protein>
<accession>A0ABT3DUR5</accession>
<gene>
    <name evidence="1" type="ORF">NB700_001290</name>
</gene>
<reference evidence="1 2" key="1">
    <citation type="submission" date="2022-06" db="EMBL/GenBank/DDBJ databases">
        <title>Dynamics of rice microbiomes reveals core vertical transmitted seed endophytes.</title>
        <authorList>
            <person name="Liao K."/>
            <person name="Zhang X."/>
        </authorList>
    </citation>
    <scope>NUCLEOTIDE SEQUENCE [LARGE SCALE GENOMIC DNA]</scope>
    <source>
        <strain evidence="1 2">YT10-10-1</strain>
    </source>
</reference>
<organism evidence="1 2">
    <name type="scientific">Xanthomonas sacchari</name>
    <dbReference type="NCBI Taxonomy" id="56458"/>
    <lineage>
        <taxon>Bacteria</taxon>
        <taxon>Pseudomonadati</taxon>
        <taxon>Pseudomonadota</taxon>
        <taxon>Gammaproteobacteria</taxon>
        <taxon>Lysobacterales</taxon>
        <taxon>Lysobacteraceae</taxon>
        <taxon>Xanthomonas</taxon>
    </lineage>
</organism>
<evidence type="ECO:0008006" key="3">
    <source>
        <dbReference type="Google" id="ProtNLM"/>
    </source>
</evidence>
<dbReference type="EMBL" id="JANFWR010000007">
    <property type="protein sequence ID" value="MCW0398734.1"/>
    <property type="molecule type" value="Genomic_DNA"/>
</dbReference>
<name>A0ABT3DUR5_9XANT</name>
<evidence type="ECO:0000313" key="2">
    <source>
        <dbReference type="Proteomes" id="UP001320843"/>
    </source>
</evidence>